<keyword evidence="3" id="KW-1185">Reference proteome</keyword>
<evidence type="ECO:0000256" key="1">
    <source>
        <dbReference type="SAM" id="Phobius"/>
    </source>
</evidence>
<reference evidence="2" key="1">
    <citation type="journal article" date="2014" name="Int. J. Syst. Evol. Microbiol.">
        <title>Complete genome sequence of Corynebacterium casei LMG S-19264T (=DSM 44701T), isolated from a smear-ripened cheese.</title>
        <authorList>
            <consortium name="US DOE Joint Genome Institute (JGI-PGF)"/>
            <person name="Walter F."/>
            <person name="Albersmeier A."/>
            <person name="Kalinowski J."/>
            <person name="Ruckert C."/>
        </authorList>
    </citation>
    <scope>NUCLEOTIDE SEQUENCE</scope>
    <source>
        <strain evidence="2">JCM 3035</strain>
    </source>
</reference>
<dbReference type="AlphaFoldDB" id="A0A917VMI7"/>
<gene>
    <name evidence="2" type="ORF">GCM10010094_71120</name>
</gene>
<organism evidence="2 3">
    <name type="scientific">Streptomyces flaveus</name>
    <dbReference type="NCBI Taxonomy" id="66370"/>
    <lineage>
        <taxon>Bacteria</taxon>
        <taxon>Bacillati</taxon>
        <taxon>Actinomycetota</taxon>
        <taxon>Actinomycetes</taxon>
        <taxon>Kitasatosporales</taxon>
        <taxon>Streptomycetaceae</taxon>
        <taxon>Streptomyces</taxon>
        <taxon>Streptomyces aurantiacus group</taxon>
    </lineage>
</organism>
<keyword evidence="1" id="KW-0472">Membrane</keyword>
<accession>A0A917VMI7</accession>
<keyword evidence="1" id="KW-0812">Transmembrane</keyword>
<dbReference type="Proteomes" id="UP000637788">
    <property type="component" value="Unassembled WGS sequence"/>
</dbReference>
<keyword evidence="1" id="KW-1133">Transmembrane helix</keyword>
<name>A0A917VMI7_9ACTN</name>
<comment type="caution">
    <text evidence="2">The sequence shown here is derived from an EMBL/GenBank/DDBJ whole genome shotgun (WGS) entry which is preliminary data.</text>
</comment>
<reference evidence="2" key="2">
    <citation type="submission" date="2020-09" db="EMBL/GenBank/DDBJ databases">
        <authorList>
            <person name="Sun Q."/>
            <person name="Ohkuma M."/>
        </authorList>
    </citation>
    <scope>NUCLEOTIDE SEQUENCE</scope>
    <source>
        <strain evidence="2">JCM 3035</strain>
    </source>
</reference>
<sequence length="143" mass="15611">MGYTSKGVPFISLTTASTAIGAYLCFYARKITGAERHPRPNQRDGVYNITYSGKAAHALSGHLYYSGCLSLKRKQSAADSVANWVRPTGWKPGPERIQWTSEKDKILLSAPTIDDACAELGHSQNACRARLTKLLDGMVPLPK</sequence>
<dbReference type="RefSeq" id="WP_308429667.1">
    <property type="nucleotide sequence ID" value="NZ_BMPQ01000026.1"/>
</dbReference>
<dbReference type="EMBL" id="BMPQ01000026">
    <property type="protein sequence ID" value="GGL00216.1"/>
    <property type="molecule type" value="Genomic_DNA"/>
</dbReference>
<feature type="transmembrane region" description="Helical" evidence="1">
    <location>
        <begin position="6"/>
        <end position="26"/>
    </location>
</feature>
<protein>
    <submittedName>
        <fullName evidence="2">Uncharacterized protein</fullName>
    </submittedName>
</protein>
<evidence type="ECO:0000313" key="2">
    <source>
        <dbReference type="EMBL" id="GGL00216.1"/>
    </source>
</evidence>
<evidence type="ECO:0000313" key="3">
    <source>
        <dbReference type="Proteomes" id="UP000637788"/>
    </source>
</evidence>
<proteinExistence type="predicted"/>